<dbReference type="Pfam" id="PF12228">
    <property type="entry name" value="DUF3604"/>
    <property type="match status" value="1"/>
</dbReference>
<dbReference type="STRING" id="595536.GCA_000178815_00278"/>
<accession>A0A2D2D6U5</accession>
<evidence type="ECO:0000256" key="1">
    <source>
        <dbReference type="SAM" id="MobiDB-lite"/>
    </source>
</evidence>
<organism evidence="2 3">
    <name type="scientific">Methylosinus trichosporium (strain ATCC 35070 / NCIMB 11131 / UNIQEM 75 / OB3b)</name>
    <dbReference type="NCBI Taxonomy" id="595536"/>
    <lineage>
        <taxon>Bacteria</taxon>
        <taxon>Pseudomonadati</taxon>
        <taxon>Pseudomonadota</taxon>
        <taxon>Alphaproteobacteria</taxon>
        <taxon>Hyphomicrobiales</taxon>
        <taxon>Methylocystaceae</taxon>
        <taxon>Methylosinus</taxon>
    </lineage>
</organism>
<dbReference type="InterPro" id="IPR022028">
    <property type="entry name" value="DUF3604"/>
</dbReference>
<protein>
    <submittedName>
        <fullName evidence="2">DUF3604 domain-containing protein</fullName>
    </submittedName>
</protein>
<dbReference type="AlphaFoldDB" id="A0A2D2D6U5"/>
<keyword evidence="2" id="KW-0614">Plasmid</keyword>
<gene>
    <name evidence="2" type="ORF">CQW49_22145</name>
</gene>
<keyword evidence="3" id="KW-1185">Reference proteome</keyword>
<name>A0A2D2D6U5_METT3</name>
<dbReference type="Gene3D" id="3.20.20.140">
    <property type="entry name" value="Metal-dependent hydrolases"/>
    <property type="match status" value="1"/>
</dbReference>
<feature type="region of interest" description="Disordered" evidence="1">
    <location>
        <begin position="1"/>
        <end position="24"/>
    </location>
</feature>
<sequence>MSDEKDRPQTRPLGSRSAGPVAPEGLYEKMKEGPFAGRLACSLEEAEAGSWREIVLDYEVGASGVADGATLKVTFKFYSDWALFQTADPKGADYLSVDYQAGPLAPGQSPASVQHLAVRFDQKGHERPYQKAVIVDVIDGYLNMGDHIVIRLGDRRAGGPGTRVQTFVDDDFRFRAYVDPLGTSRYVAVPGDVSLRVVAGAPARLSLVGPRFARPGAHAPFRLSALDRWGNIVDDFPGRIRLSILAGAETIASRDLAFPDKGWASVAIEDVPTDRGDVTLIAALDARDIPAASAFLSVFADAPAPRGFYADLHVHAHDTVGTNSPSYNAAFARDVGGVDVFGYTANDFQITDANWRDGVAAVNALDAPGRFVTYPVQEWCGSSTAGGDHKVIFLGEEEPDFPYDAQGRHNRTLSWNEDMKSPKVELGRWPVNELWDAYGHSPETHLVVPHVGGRRYIADWHHPELERLVEIASAWGHFPWLYRDVIARGYRLGVSANSDEHRGRPGGGAPGVQVFGVRGGLTGVFAESLDRAAIGRALRARHSFATTGERLALIVRCGDRLQGDAFEHEGPAEIDYRFLGDAGFDEIAAFDHEGLLWRRNLHAELGYSHTRARLRWGGARIKDRYRWASWNGRLRVQGAVVRSFASVGFEHDEENAWRAGATDIAFRSETYGDADALELEIDDLSAARFLVEGTIGGFVKVGDPRFPAPFVHAPEFRFEATGRELIEKGELRLDLGGVELFLALERLADTPPPRDIAGRFTVEPRNGPFGFRPVYLFGRQRDDAKIWSSAQFITFVDGPNESEAK</sequence>
<reference evidence="3" key="1">
    <citation type="submission" date="2017-10" db="EMBL/GenBank/DDBJ databases">
        <title>Completed PacBio SMRT sequence of Methylosinus trichosporium OB3b reveals presence of a third large plasmid.</title>
        <authorList>
            <person name="Charles T.C."/>
            <person name="Lynch M.D.J."/>
            <person name="Heil J.R."/>
            <person name="Cheng J."/>
        </authorList>
    </citation>
    <scope>NUCLEOTIDE SEQUENCE [LARGE SCALE GENOMIC DNA]</scope>
    <source>
        <strain evidence="3">OB3b</strain>
        <plasmid evidence="3">pob3b1</plasmid>
    </source>
</reference>
<evidence type="ECO:0000313" key="2">
    <source>
        <dbReference type="EMBL" id="ATQ70682.1"/>
    </source>
</evidence>
<dbReference type="Proteomes" id="UP000230709">
    <property type="component" value="Plasmid pOB3b1"/>
</dbReference>
<dbReference type="KEGG" id="mtw:CQW49_22145"/>
<dbReference type="RefSeq" id="WP_003612386.1">
    <property type="nucleotide sequence ID" value="NZ_ADVE02000002.1"/>
</dbReference>
<proteinExistence type="predicted"/>
<dbReference type="EMBL" id="CP023738">
    <property type="protein sequence ID" value="ATQ70682.1"/>
    <property type="molecule type" value="Genomic_DNA"/>
</dbReference>
<geneLocation type="plasmid" evidence="3">
    <name>pob3b1</name>
</geneLocation>
<evidence type="ECO:0000313" key="3">
    <source>
        <dbReference type="Proteomes" id="UP000230709"/>
    </source>
</evidence>